<evidence type="ECO:0000313" key="3">
    <source>
        <dbReference type="EMBL" id="KIM88683.1"/>
    </source>
</evidence>
<feature type="compositionally biased region" description="Polar residues" evidence="1">
    <location>
        <begin position="417"/>
        <end position="426"/>
    </location>
</feature>
<dbReference type="CDD" id="cd02440">
    <property type="entry name" value="AdoMet_MTases"/>
    <property type="match status" value="1"/>
</dbReference>
<evidence type="ECO:0000313" key="4">
    <source>
        <dbReference type="Proteomes" id="UP000054166"/>
    </source>
</evidence>
<reference evidence="3 4" key="1">
    <citation type="submission" date="2014-04" db="EMBL/GenBank/DDBJ databases">
        <authorList>
            <consortium name="DOE Joint Genome Institute"/>
            <person name="Kuo A."/>
            <person name="Tarkka M."/>
            <person name="Buscot F."/>
            <person name="Kohler A."/>
            <person name="Nagy L.G."/>
            <person name="Floudas D."/>
            <person name="Copeland A."/>
            <person name="Barry K.W."/>
            <person name="Cichocki N."/>
            <person name="Veneault-Fourrey C."/>
            <person name="LaButti K."/>
            <person name="Lindquist E.A."/>
            <person name="Lipzen A."/>
            <person name="Lundell T."/>
            <person name="Morin E."/>
            <person name="Murat C."/>
            <person name="Sun H."/>
            <person name="Tunlid A."/>
            <person name="Henrissat B."/>
            <person name="Grigoriev I.V."/>
            <person name="Hibbett D.S."/>
            <person name="Martin F."/>
            <person name="Nordberg H.P."/>
            <person name="Cantor M.N."/>
            <person name="Hua S.X."/>
        </authorList>
    </citation>
    <scope>NUCLEOTIDE SEQUENCE [LARGE SCALE GENOMIC DNA]</scope>
    <source>
        <strain evidence="3 4">F 1598</strain>
    </source>
</reference>
<name>A0A0C3BQB9_PILCF</name>
<feature type="compositionally biased region" description="Polar residues" evidence="1">
    <location>
        <begin position="396"/>
        <end position="409"/>
    </location>
</feature>
<dbReference type="InterPro" id="IPR041698">
    <property type="entry name" value="Methyltransf_25"/>
</dbReference>
<dbReference type="AlphaFoldDB" id="A0A0C3BQB9"/>
<dbReference type="PANTHER" id="PTHR43591">
    <property type="entry name" value="METHYLTRANSFERASE"/>
    <property type="match status" value="1"/>
</dbReference>
<dbReference type="GO" id="GO:0008168">
    <property type="term" value="F:methyltransferase activity"/>
    <property type="evidence" value="ECO:0007669"/>
    <property type="project" value="TreeGrafter"/>
</dbReference>
<dbReference type="InParanoid" id="A0A0C3BQB9"/>
<evidence type="ECO:0000259" key="2">
    <source>
        <dbReference type="Pfam" id="PF13649"/>
    </source>
</evidence>
<dbReference type="Pfam" id="PF13649">
    <property type="entry name" value="Methyltransf_25"/>
    <property type="match status" value="1"/>
</dbReference>
<feature type="domain" description="Methyltransferase" evidence="2">
    <location>
        <begin position="120"/>
        <end position="217"/>
    </location>
</feature>
<proteinExistence type="predicted"/>
<sequence length="606" mass="67660">MMDSLATPRQSFATQSTVTLISTPRPSIATTLVAPPRPSNVAIFTSNGAGKRLARAKETQFLMKHGHKHHSFDAEKAPYPVSYDRHIVEMEALDSPFFTRMKNSVSMIPSLKENPPERSLDLGCGSGSWVVSAAREWPECEFVGFDLVNVQIKLGPLKDPSLSDRITWMHGNFLTTKLPFEDEEFDHVHIKDIARGVPENKWDFIFAEVNRVLRPGGAVEIIEDDILFPVLPKWFTAPLRSRAKRTTSVHYPNGARPAQVPTPATPPPENHLPHDHALLEALYNSVFANRFINMRPSALLPVFFTTHFRQVQAAPVTNFPMPPVSPPQPLPQPLSPNASGLDIYSSTLFGGSSPPGTRPVSLSFSSSISTTSNIFSPSVTTSESTMASIFSVNETASESFSSTDSPEASKSSRERSLSTPYGSSLPSRGHGLQPKRPLVYSSTTENPSIGPEWKTVPENLLNGLSERSLAMHLFRSFQNVMSTQESMWEELKDWARNKADVLRELGWDNDDNLEEPDIRRNFEALLERYQGDMQTRISFWCSLTELGWELPPKEPLSKAEHIEEERIHNAIREAMQSASEEDMQTPCRSARILIGFKEIPKDIDAQ</sequence>
<dbReference type="STRING" id="765440.A0A0C3BQB9"/>
<feature type="region of interest" description="Disordered" evidence="1">
    <location>
        <begin position="249"/>
        <end position="268"/>
    </location>
</feature>
<feature type="region of interest" description="Disordered" evidence="1">
    <location>
        <begin position="396"/>
        <end position="451"/>
    </location>
</feature>
<gene>
    <name evidence="3" type="ORF">PILCRDRAFT_813653</name>
</gene>
<evidence type="ECO:0000256" key="1">
    <source>
        <dbReference type="SAM" id="MobiDB-lite"/>
    </source>
</evidence>
<dbReference type="HOGENOM" id="CLU_029174_0_0_1"/>
<dbReference type="Gene3D" id="3.40.50.150">
    <property type="entry name" value="Vaccinia Virus protein VP39"/>
    <property type="match status" value="1"/>
</dbReference>
<protein>
    <recommendedName>
        <fullName evidence="2">Methyltransferase domain-containing protein</fullName>
    </recommendedName>
</protein>
<dbReference type="OrthoDB" id="2013972at2759"/>
<dbReference type="PANTHER" id="PTHR43591:SF24">
    <property type="entry name" value="2-METHOXY-6-POLYPRENYL-1,4-BENZOQUINOL METHYLASE, MITOCHONDRIAL"/>
    <property type="match status" value="1"/>
</dbReference>
<organism evidence="3 4">
    <name type="scientific">Piloderma croceum (strain F 1598)</name>
    <dbReference type="NCBI Taxonomy" id="765440"/>
    <lineage>
        <taxon>Eukaryota</taxon>
        <taxon>Fungi</taxon>
        <taxon>Dikarya</taxon>
        <taxon>Basidiomycota</taxon>
        <taxon>Agaricomycotina</taxon>
        <taxon>Agaricomycetes</taxon>
        <taxon>Agaricomycetidae</taxon>
        <taxon>Atheliales</taxon>
        <taxon>Atheliaceae</taxon>
        <taxon>Piloderma</taxon>
    </lineage>
</organism>
<dbReference type="SUPFAM" id="SSF53335">
    <property type="entry name" value="S-adenosyl-L-methionine-dependent methyltransferases"/>
    <property type="match status" value="1"/>
</dbReference>
<dbReference type="Proteomes" id="UP000054166">
    <property type="component" value="Unassembled WGS sequence"/>
</dbReference>
<dbReference type="EMBL" id="KN832976">
    <property type="protein sequence ID" value="KIM88683.1"/>
    <property type="molecule type" value="Genomic_DNA"/>
</dbReference>
<keyword evidence="4" id="KW-1185">Reference proteome</keyword>
<dbReference type="InterPro" id="IPR029063">
    <property type="entry name" value="SAM-dependent_MTases_sf"/>
</dbReference>
<reference evidence="4" key="2">
    <citation type="submission" date="2015-01" db="EMBL/GenBank/DDBJ databases">
        <title>Evolutionary Origins and Diversification of the Mycorrhizal Mutualists.</title>
        <authorList>
            <consortium name="DOE Joint Genome Institute"/>
            <consortium name="Mycorrhizal Genomics Consortium"/>
            <person name="Kohler A."/>
            <person name="Kuo A."/>
            <person name="Nagy L.G."/>
            <person name="Floudas D."/>
            <person name="Copeland A."/>
            <person name="Barry K.W."/>
            <person name="Cichocki N."/>
            <person name="Veneault-Fourrey C."/>
            <person name="LaButti K."/>
            <person name="Lindquist E.A."/>
            <person name="Lipzen A."/>
            <person name="Lundell T."/>
            <person name="Morin E."/>
            <person name="Murat C."/>
            <person name="Riley R."/>
            <person name="Ohm R."/>
            <person name="Sun H."/>
            <person name="Tunlid A."/>
            <person name="Henrissat B."/>
            <person name="Grigoriev I.V."/>
            <person name="Hibbett D.S."/>
            <person name="Martin F."/>
        </authorList>
    </citation>
    <scope>NUCLEOTIDE SEQUENCE [LARGE SCALE GENOMIC DNA]</scope>
    <source>
        <strain evidence="4">F 1598</strain>
    </source>
</reference>
<accession>A0A0C3BQB9</accession>